<dbReference type="InterPro" id="IPR021109">
    <property type="entry name" value="Peptidase_aspartic_dom_sf"/>
</dbReference>
<keyword evidence="1" id="KW-0862">Zinc</keyword>
<keyword evidence="1" id="KW-0863">Zinc-finger</keyword>
<proteinExistence type="predicted"/>
<dbReference type="GO" id="GO:0003676">
    <property type="term" value="F:nucleic acid binding"/>
    <property type="evidence" value="ECO:0007669"/>
    <property type="project" value="InterPro"/>
</dbReference>
<feature type="region of interest" description="Disordered" evidence="3">
    <location>
        <begin position="246"/>
        <end position="284"/>
    </location>
</feature>
<dbReference type="InterPro" id="IPR001878">
    <property type="entry name" value="Znf_CCHC"/>
</dbReference>
<dbReference type="Gene3D" id="4.10.60.10">
    <property type="entry name" value="Zinc finger, CCHC-type"/>
    <property type="match status" value="1"/>
</dbReference>
<feature type="domain" description="CCHC-type" evidence="4">
    <location>
        <begin position="528"/>
        <end position="543"/>
    </location>
</feature>
<evidence type="ECO:0000313" key="6">
    <source>
        <dbReference type="Proteomes" id="UP000828390"/>
    </source>
</evidence>
<evidence type="ECO:0000256" key="1">
    <source>
        <dbReference type="PROSITE-ProRule" id="PRU00047"/>
    </source>
</evidence>
<dbReference type="CDD" id="cd00303">
    <property type="entry name" value="retropepsin_like"/>
    <property type="match status" value="1"/>
</dbReference>
<dbReference type="Pfam" id="PF00098">
    <property type="entry name" value="zf-CCHC"/>
    <property type="match status" value="1"/>
</dbReference>
<evidence type="ECO:0000313" key="5">
    <source>
        <dbReference type="EMBL" id="KAH3888167.1"/>
    </source>
</evidence>
<dbReference type="Pfam" id="PF13650">
    <property type="entry name" value="Asp_protease_2"/>
    <property type="match status" value="1"/>
</dbReference>
<keyword evidence="6" id="KW-1185">Reference proteome</keyword>
<feature type="domain" description="CCHC-type" evidence="4">
    <location>
        <begin position="556"/>
        <end position="572"/>
    </location>
</feature>
<dbReference type="InterPro" id="IPR048270">
    <property type="entry name" value="PNMA_C"/>
</dbReference>
<feature type="coiled-coil region" evidence="2">
    <location>
        <begin position="481"/>
        <end position="515"/>
    </location>
</feature>
<dbReference type="Proteomes" id="UP000828390">
    <property type="component" value="Unassembled WGS sequence"/>
</dbReference>
<dbReference type="PANTHER" id="PTHR19963">
    <property type="entry name" value="CCHC-TYPE DOMAIN-CONTAINING PROTEIN"/>
    <property type="match status" value="1"/>
</dbReference>
<dbReference type="SMART" id="SM00343">
    <property type="entry name" value="ZnF_C2HC"/>
    <property type="match status" value="2"/>
</dbReference>
<dbReference type="GO" id="GO:0008270">
    <property type="term" value="F:zinc ion binding"/>
    <property type="evidence" value="ECO:0007669"/>
    <property type="project" value="UniProtKB-KW"/>
</dbReference>
<gene>
    <name evidence="5" type="ORF">DPMN_012195</name>
</gene>
<dbReference type="Pfam" id="PF12836">
    <property type="entry name" value="HHH_3"/>
    <property type="match status" value="1"/>
</dbReference>
<reference evidence="5" key="2">
    <citation type="submission" date="2020-11" db="EMBL/GenBank/DDBJ databases">
        <authorList>
            <person name="McCartney M.A."/>
            <person name="Auch B."/>
            <person name="Kono T."/>
            <person name="Mallez S."/>
            <person name="Becker A."/>
            <person name="Gohl D.M."/>
            <person name="Silverstein K.A.T."/>
            <person name="Koren S."/>
            <person name="Bechman K.B."/>
            <person name="Herman A."/>
            <person name="Abrahante J.E."/>
            <person name="Garbe J."/>
        </authorList>
    </citation>
    <scope>NUCLEOTIDE SEQUENCE</scope>
    <source>
        <strain evidence="5">Duluth1</strain>
        <tissue evidence="5">Whole animal</tissue>
    </source>
</reference>
<sequence>MATYNPAVDIDTASSDELQTLPGVGKKVAEAIVHIRDSEGRMTRELLTQIPHFREFEGFWSMVRFSKSETEKSEGKTEVTMKEQVDDDIEAIQRLTTVIDQARLSGPPSAPVDSFKSRESGARLRYKDGWNESIEHPYPEYPPMPTHSGMYLGKHGKVEEGGYSYSGFTPMHSGINPSKESKMESGGQYPGYPMPMYPGMHPGSWQPGYPYPYAWMGGPGGYMFPPMPPMPHGYGATPQAVPDRVPTNDAPLKPEAKEGAQGARKKIAPSNGGNMGGAGLGQQKARLQSLPKSLTYDGKGSWQAFLTKFGKFASIFEWTEEEKRDYLCLCLTDRASEFYALTTDRNVEMTYAAVVEKLERRFGYRELPETAMVTFSSATQREEESLDEWADRVLTLAGKAFRELPDAFMTQQAILRFCMGAREKEAGEQVINQRPQTIEQAIDKMKWAIHTHGLMYGRPKAVKKVVCAEDVQVAEVRVGEQSKINGRVDALEKRVGRLEEKLDAVMGKLDKLLERRSRSPTTSPSRQCYNCNEIGHFKRECPKARSRTPSPVRNDRCFKCNGYRHMKKDCPNVTPDEQGKTLGSKEGKTVRFADLNGKGVSVSGPNMTPKEKGQSVVVCQIRSGSMFRINATLGDGLVVQAVIDTAAEVTLVSDRVFKKIPGDIPVLEQVSVMTAGRDLCMKGAIVGPVKIEIGGQTFTEKVYVAPIEDSMLLGLDFMRKHGIKIDIPRSTISIRDTVVSMSEEVVSDSLRVAKIKVNKFMSVPPNSVAWVPCSVETKLDTFVVEGVGVDLIVPMSVHTGEGKLRLAMLNPSDHSVKVRKGRVVDRAEEARLVKPVPQEFSPDRFVEGLENRTEAELPEHLHDLMERARVDLTIGERLANDYDFCFTQKWLMHGTEPPDSERDLVVQYACIK</sequence>
<dbReference type="AlphaFoldDB" id="A0A9D4S354"/>
<dbReference type="EMBL" id="JAIWYP010000001">
    <property type="protein sequence ID" value="KAH3888167.1"/>
    <property type="molecule type" value="Genomic_DNA"/>
</dbReference>
<keyword evidence="2" id="KW-0175">Coiled coil</keyword>
<comment type="caution">
    <text evidence="5">The sequence shown here is derived from an EMBL/GenBank/DDBJ whole genome shotgun (WGS) entry which is preliminary data.</text>
</comment>
<dbReference type="Gene3D" id="1.10.150.320">
    <property type="entry name" value="Photosystem II 12 kDa extrinsic protein"/>
    <property type="match status" value="1"/>
</dbReference>
<name>A0A9D4S354_DREPO</name>
<keyword evidence="1" id="KW-0479">Metal-binding</keyword>
<dbReference type="Pfam" id="PF14893">
    <property type="entry name" value="PNMA"/>
    <property type="match status" value="1"/>
</dbReference>
<dbReference type="InterPro" id="IPR010994">
    <property type="entry name" value="RuvA_2-like"/>
</dbReference>
<dbReference type="SUPFAM" id="SSF47781">
    <property type="entry name" value="RuvA domain 2-like"/>
    <property type="match status" value="1"/>
</dbReference>
<dbReference type="SUPFAM" id="SSF50630">
    <property type="entry name" value="Acid proteases"/>
    <property type="match status" value="1"/>
</dbReference>
<organism evidence="5 6">
    <name type="scientific">Dreissena polymorpha</name>
    <name type="common">Zebra mussel</name>
    <name type="synonym">Mytilus polymorpha</name>
    <dbReference type="NCBI Taxonomy" id="45954"/>
    <lineage>
        <taxon>Eukaryota</taxon>
        <taxon>Metazoa</taxon>
        <taxon>Spiralia</taxon>
        <taxon>Lophotrochozoa</taxon>
        <taxon>Mollusca</taxon>
        <taxon>Bivalvia</taxon>
        <taxon>Autobranchia</taxon>
        <taxon>Heteroconchia</taxon>
        <taxon>Euheterodonta</taxon>
        <taxon>Imparidentia</taxon>
        <taxon>Neoheterodontei</taxon>
        <taxon>Myida</taxon>
        <taxon>Dreissenoidea</taxon>
        <taxon>Dreissenidae</taxon>
        <taxon>Dreissena</taxon>
    </lineage>
</organism>
<protein>
    <recommendedName>
        <fullName evidence="4">CCHC-type domain-containing protein</fullName>
    </recommendedName>
</protein>
<dbReference type="PANTHER" id="PTHR19963:SF30">
    <property type="entry name" value="ENDONUCLEASE_EXONUCLEASE_PHOSPHATASE DOMAIN-CONTAINING PROTEIN"/>
    <property type="match status" value="1"/>
</dbReference>
<dbReference type="PROSITE" id="PS50158">
    <property type="entry name" value="ZF_CCHC"/>
    <property type="match status" value="2"/>
</dbReference>
<dbReference type="InterPro" id="IPR036875">
    <property type="entry name" value="Znf_CCHC_sf"/>
</dbReference>
<reference evidence="5" key="1">
    <citation type="journal article" date="2019" name="bioRxiv">
        <title>The Genome of the Zebra Mussel, Dreissena polymorpha: A Resource for Invasive Species Research.</title>
        <authorList>
            <person name="McCartney M.A."/>
            <person name="Auch B."/>
            <person name="Kono T."/>
            <person name="Mallez S."/>
            <person name="Zhang Y."/>
            <person name="Obille A."/>
            <person name="Becker A."/>
            <person name="Abrahante J.E."/>
            <person name="Garbe J."/>
            <person name="Badalamenti J.P."/>
            <person name="Herman A."/>
            <person name="Mangelson H."/>
            <person name="Liachko I."/>
            <person name="Sullivan S."/>
            <person name="Sone E.D."/>
            <person name="Koren S."/>
            <person name="Silverstein K.A.T."/>
            <person name="Beckman K.B."/>
            <person name="Gohl D.M."/>
        </authorList>
    </citation>
    <scope>NUCLEOTIDE SEQUENCE</scope>
    <source>
        <strain evidence="5">Duluth1</strain>
        <tissue evidence="5">Whole animal</tissue>
    </source>
</reference>
<evidence type="ECO:0000256" key="2">
    <source>
        <dbReference type="SAM" id="Coils"/>
    </source>
</evidence>
<evidence type="ECO:0000256" key="3">
    <source>
        <dbReference type="SAM" id="MobiDB-lite"/>
    </source>
</evidence>
<accession>A0A9D4S354</accession>
<evidence type="ECO:0000259" key="4">
    <source>
        <dbReference type="PROSITE" id="PS50158"/>
    </source>
</evidence>
<dbReference type="SUPFAM" id="SSF57756">
    <property type="entry name" value="Retrovirus zinc finger-like domains"/>
    <property type="match status" value="1"/>
</dbReference>
<dbReference type="Gene3D" id="2.40.70.10">
    <property type="entry name" value="Acid Proteases"/>
    <property type="match status" value="1"/>
</dbReference>